<evidence type="ECO:0000313" key="11">
    <source>
        <dbReference type="EMBL" id="WIY50484.1"/>
    </source>
</evidence>
<dbReference type="InterPro" id="IPR049453">
    <property type="entry name" value="Memb_transporter_dom"/>
</dbReference>
<dbReference type="InterPro" id="IPR010020">
    <property type="entry name" value="Integral_membrane_YCCS_YHJK"/>
</dbReference>
<dbReference type="RefSeq" id="WP_011795126.1">
    <property type="nucleotide sequence ID" value="NZ_CP023687.1"/>
</dbReference>
<keyword evidence="5 8" id="KW-0472">Membrane</keyword>
<feature type="transmembrane region" description="Helical" evidence="8">
    <location>
        <begin position="56"/>
        <end position="73"/>
    </location>
</feature>
<keyword evidence="3 8" id="KW-0812">Transmembrane</keyword>
<protein>
    <submittedName>
        <fullName evidence="11">YccS family putative transporter</fullName>
    </submittedName>
</protein>
<feature type="transmembrane region" description="Helical" evidence="8">
    <location>
        <begin position="543"/>
        <end position="561"/>
    </location>
</feature>
<evidence type="ECO:0000256" key="8">
    <source>
        <dbReference type="SAM" id="Phobius"/>
    </source>
</evidence>
<comment type="similarity">
    <text evidence="6">Belongs to the YccS/YhfK family.</text>
</comment>
<name>A0ABY9AUL5_PARCI</name>
<dbReference type="Proteomes" id="UP001242732">
    <property type="component" value="Chromosome"/>
</dbReference>
<evidence type="ECO:0000259" key="10">
    <source>
        <dbReference type="Pfam" id="PF13515"/>
    </source>
</evidence>
<feature type="transmembrane region" description="Helical" evidence="8">
    <location>
        <begin position="85"/>
        <end position="103"/>
    </location>
</feature>
<dbReference type="EMBL" id="CP127363">
    <property type="protein sequence ID" value="WIY50484.1"/>
    <property type="molecule type" value="Genomic_DNA"/>
</dbReference>
<dbReference type="NCBIfam" id="TIGR01666">
    <property type="entry name" value="YCCS"/>
    <property type="match status" value="1"/>
</dbReference>
<evidence type="ECO:0000256" key="5">
    <source>
        <dbReference type="ARBA" id="ARBA00023136"/>
    </source>
</evidence>
<feature type="transmembrane region" description="Helical" evidence="8">
    <location>
        <begin position="33"/>
        <end position="50"/>
    </location>
</feature>
<gene>
    <name evidence="11" type="primary">yccS</name>
    <name evidence="11" type="ORF">QRO08_07930</name>
</gene>
<feature type="region of interest" description="Disordered" evidence="7">
    <location>
        <begin position="377"/>
        <end position="396"/>
    </location>
</feature>
<sequence>MEPRTTTTTMAAAGQAAERGRAGWLRRLWAQDAFVYSLRVFIALSGAMALCWWRDQVALVTPLFLGIIASALAETDDSWRGRLRAVWVMLACFALAAFSVQLLLPHPAWFVAGLACSTFGFTMLGAIGERYRAIASATVILALYAAISASPGTVAGHVPAGGPWHVPLLLLSGAAWYALLSLVWCAAFPHQRVRQNLAGLYDQLGAYLRLKASLFEPVRGVDVERRRLALAQTNGRLVAALNATKESIFSRWGAGARALPTGRMLRHLNLYFIAQDIHERASSSHHHYNEWADVLFHSDVLYRCQRVLQLQGVECARIAQALQMHQPFERDGAVARAMADLRDAIAYLEAQGRAEWQRPLRSLRALARNLGTLDAQLDAATHPDGGERAGDSSLLDRSPRSLADAWGRVRVQLHRGSPLFRHAVRLSLALAAGHGVMQLIDPVHGYWIPLATLFVCQPTYGATLARVAQRIAGTAVGLVVGWALLRLFPSLPLQALFAVAAGVLFFVTRTTHYLTATAAITLLVLMCFNQATGAANGLILPRLLDTMIGSAIAAVAMLWVLPDWQGRRLAAVAAQALAAHAHYLREILSQYATGKSDDLDYRLARRNAHNADAAFSTTLSHLLQEPRHVRSHSLAGMRMLVASHTLLSYLSALGAHRAGPAGPAADLAQEAGAHAVARLEALAAALRRQEGAALEDAGRAQALAAALEQAADAMALRGDGGAGEVPAETLRILLTQLALVCGQMGAIEGAVRELLG</sequence>
<feature type="domain" description="Integral membrane protein YccS N-terminal" evidence="9">
    <location>
        <begin position="87"/>
        <end position="377"/>
    </location>
</feature>
<dbReference type="Pfam" id="PF12805">
    <property type="entry name" value="FUSC-like"/>
    <property type="match status" value="1"/>
</dbReference>
<dbReference type="InterPro" id="IPR010019">
    <property type="entry name" value="Integral_membrane_YccS"/>
</dbReference>
<accession>A0ABY9AUL5</accession>
<feature type="transmembrane region" description="Helical" evidence="8">
    <location>
        <begin position="164"/>
        <end position="187"/>
    </location>
</feature>
<evidence type="ECO:0000256" key="1">
    <source>
        <dbReference type="ARBA" id="ARBA00004651"/>
    </source>
</evidence>
<organism evidence="11 12">
    <name type="scientific">Paracidovorax citrulli</name>
    <name type="common">Acidovorax citrulli</name>
    <dbReference type="NCBI Taxonomy" id="80869"/>
    <lineage>
        <taxon>Bacteria</taxon>
        <taxon>Pseudomonadati</taxon>
        <taxon>Pseudomonadota</taxon>
        <taxon>Betaproteobacteria</taxon>
        <taxon>Burkholderiales</taxon>
        <taxon>Comamonadaceae</taxon>
        <taxon>Paracidovorax</taxon>
    </lineage>
</organism>
<keyword evidence="4 8" id="KW-1133">Transmembrane helix</keyword>
<proteinExistence type="inferred from homology"/>
<feature type="transmembrane region" description="Helical" evidence="8">
    <location>
        <begin position="109"/>
        <end position="127"/>
    </location>
</feature>
<dbReference type="InterPro" id="IPR032692">
    <property type="entry name" value="YccS_N"/>
</dbReference>
<dbReference type="Pfam" id="PF13515">
    <property type="entry name" value="FUSC_2"/>
    <property type="match status" value="1"/>
</dbReference>
<dbReference type="PANTHER" id="PTHR30509:SF8">
    <property type="entry name" value="INNER MEMBRANE PROTEIN YCCS"/>
    <property type="match status" value="1"/>
</dbReference>
<evidence type="ECO:0000256" key="4">
    <source>
        <dbReference type="ARBA" id="ARBA00022989"/>
    </source>
</evidence>
<feature type="transmembrane region" description="Helical" evidence="8">
    <location>
        <begin position="467"/>
        <end position="485"/>
    </location>
</feature>
<comment type="subcellular location">
    <subcellularLocation>
        <location evidence="1">Cell membrane</location>
        <topology evidence="1">Multi-pass membrane protein</topology>
    </subcellularLocation>
</comment>
<evidence type="ECO:0000259" key="9">
    <source>
        <dbReference type="Pfam" id="PF12805"/>
    </source>
</evidence>
<feature type="transmembrane region" description="Helical" evidence="8">
    <location>
        <begin position="513"/>
        <end position="531"/>
    </location>
</feature>
<evidence type="ECO:0000256" key="2">
    <source>
        <dbReference type="ARBA" id="ARBA00022475"/>
    </source>
</evidence>
<feature type="transmembrane region" description="Helical" evidence="8">
    <location>
        <begin position="134"/>
        <end position="158"/>
    </location>
</feature>
<feature type="domain" description="Integral membrane bound transporter" evidence="10">
    <location>
        <begin position="435"/>
        <end position="555"/>
    </location>
</feature>
<evidence type="ECO:0000256" key="6">
    <source>
        <dbReference type="ARBA" id="ARBA00043993"/>
    </source>
</evidence>
<dbReference type="NCBIfam" id="TIGR01667">
    <property type="entry name" value="YCCS_YHFK"/>
    <property type="match status" value="1"/>
</dbReference>
<keyword evidence="12" id="KW-1185">Reference proteome</keyword>
<keyword evidence="2" id="KW-1003">Cell membrane</keyword>
<reference evidence="11 12" key="1">
    <citation type="submission" date="2023-06" db="EMBL/GenBank/DDBJ databases">
        <authorList>
            <person name="Ham H."/>
            <person name="Park D.S."/>
        </authorList>
    </citation>
    <scope>NUCLEOTIDE SEQUENCE [LARGE SCALE GENOMIC DNA]</scope>
    <source>
        <strain evidence="11 12">KACC 17005</strain>
    </source>
</reference>
<evidence type="ECO:0000256" key="3">
    <source>
        <dbReference type="ARBA" id="ARBA00022692"/>
    </source>
</evidence>
<evidence type="ECO:0000256" key="7">
    <source>
        <dbReference type="SAM" id="MobiDB-lite"/>
    </source>
</evidence>
<evidence type="ECO:0000313" key="12">
    <source>
        <dbReference type="Proteomes" id="UP001242732"/>
    </source>
</evidence>
<dbReference type="PANTHER" id="PTHR30509">
    <property type="entry name" value="P-HYDROXYBENZOIC ACID EFFLUX PUMP SUBUNIT-RELATED"/>
    <property type="match status" value="1"/>
</dbReference>